<gene>
    <name evidence="7" type="ORF">DXG03_004266</name>
</gene>
<comment type="caution">
    <text evidence="7">The sequence shown here is derived from an EMBL/GenBank/DDBJ whole genome shotgun (WGS) entry which is preliminary data.</text>
</comment>
<comment type="cofactor">
    <cofactor evidence="1">
        <name>FMN</name>
        <dbReference type="ChEBI" id="CHEBI:58210"/>
    </cofactor>
</comment>
<reference evidence="7" key="2">
    <citation type="submission" date="2021-10" db="EMBL/GenBank/DDBJ databases">
        <title>Phylogenomics reveals ancestral predisposition of the termite-cultivated fungus Termitomyces towards a domesticated lifestyle.</title>
        <authorList>
            <person name="Auxier B."/>
            <person name="Grum-Grzhimaylo A."/>
            <person name="Cardenas M.E."/>
            <person name="Lodge J.D."/>
            <person name="Laessoe T."/>
            <person name="Pedersen O."/>
            <person name="Smith M.E."/>
            <person name="Kuyper T.W."/>
            <person name="Franco-Molano E.A."/>
            <person name="Baroni T.J."/>
            <person name="Aanen D.K."/>
        </authorList>
    </citation>
    <scope>NUCLEOTIDE SEQUENCE</scope>
    <source>
        <strain evidence="7">AP01</strain>
        <tissue evidence="7">Mycelium</tissue>
    </source>
</reference>
<organism evidence="7 8">
    <name type="scientific">Asterophora parasitica</name>
    <dbReference type="NCBI Taxonomy" id="117018"/>
    <lineage>
        <taxon>Eukaryota</taxon>
        <taxon>Fungi</taxon>
        <taxon>Dikarya</taxon>
        <taxon>Basidiomycota</taxon>
        <taxon>Agaricomycotina</taxon>
        <taxon>Agaricomycetes</taxon>
        <taxon>Agaricomycetidae</taxon>
        <taxon>Agaricales</taxon>
        <taxon>Tricholomatineae</taxon>
        <taxon>Lyophyllaceae</taxon>
        <taxon>Asterophora</taxon>
    </lineage>
</organism>
<keyword evidence="3" id="KW-0288">FMN</keyword>
<evidence type="ECO:0000259" key="6">
    <source>
        <dbReference type="Pfam" id="PF00724"/>
    </source>
</evidence>
<dbReference type="EMBL" id="JABCKV010000251">
    <property type="protein sequence ID" value="KAG5641771.1"/>
    <property type="molecule type" value="Genomic_DNA"/>
</dbReference>
<name>A0A9P7K7Y8_9AGAR</name>
<feature type="domain" description="NADH:flavin oxidoreductase/NADH oxidase N-terminal" evidence="6">
    <location>
        <begin position="53"/>
        <end position="230"/>
    </location>
</feature>
<dbReference type="PANTHER" id="PTHR43303:SF4">
    <property type="entry name" value="NADPH DEHYDROGENASE C23G7.10C-RELATED"/>
    <property type="match status" value="1"/>
</dbReference>
<dbReference type="GO" id="GO:0010181">
    <property type="term" value="F:FMN binding"/>
    <property type="evidence" value="ECO:0007669"/>
    <property type="project" value="InterPro"/>
</dbReference>
<keyword evidence="4" id="KW-0521">NADP</keyword>
<dbReference type="InterPro" id="IPR001155">
    <property type="entry name" value="OxRdtase_FMN_N"/>
</dbReference>
<protein>
    <recommendedName>
        <fullName evidence="6">NADH:flavin oxidoreductase/NADH oxidase N-terminal domain-containing protein</fullName>
    </recommendedName>
</protein>
<dbReference type="Pfam" id="PF00724">
    <property type="entry name" value="Oxidored_FMN"/>
    <property type="match status" value="1"/>
</dbReference>
<dbReference type="SUPFAM" id="SSF51395">
    <property type="entry name" value="FMN-linked oxidoreductases"/>
    <property type="match status" value="1"/>
</dbReference>
<dbReference type="PANTHER" id="PTHR43303">
    <property type="entry name" value="NADPH DEHYDROGENASE C23G7.10C-RELATED"/>
    <property type="match status" value="1"/>
</dbReference>
<keyword evidence="2" id="KW-0285">Flavoprotein</keyword>
<dbReference type="GO" id="GO:0050661">
    <property type="term" value="F:NADP binding"/>
    <property type="evidence" value="ECO:0007669"/>
    <property type="project" value="InterPro"/>
</dbReference>
<dbReference type="AlphaFoldDB" id="A0A9P7K7Y8"/>
<keyword evidence="5" id="KW-0560">Oxidoreductase</keyword>
<keyword evidence="8" id="KW-1185">Reference proteome</keyword>
<evidence type="ECO:0000256" key="5">
    <source>
        <dbReference type="ARBA" id="ARBA00023002"/>
    </source>
</evidence>
<evidence type="ECO:0000256" key="1">
    <source>
        <dbReference type="ARBA" id="ARBA00001917"/>
    </source>
</evidence>
<dbReference type="InterPro" id="IPR013785">
    <property type="entry name" value="Aldolase_TIM"/>
</dbReference>
<sequence length="252" mass="27162">MPANNANVGAKGVSYFTPAQSPPAGTALVPQPNGKAIPTLFEPLKIRVGGILSRGPLGLTIIEATAVLPEGRVTPEDSGLWSDAQIAPLASIVEFAHSQNQKIGIQFAHAGRKASTSAPWVDGDQTAFEDANRRPDNVWGPSTVPYAETYPRPKALTKEGIRQVVKAFQDAARRAVKAGVDLIEIHNAHGFLLHSFLSPARKKRTDEYGGSFENRVRLTLEIVDAVRAAIPAVYVKKHSESTKSAFQVIHFI</sequence>
<evidence type="ECO:0000256" key="2">
    <source>
        <dbReference type="ARBA" id="ARBA00022630"/>
    </source>
</evidence>
<dbReference type="OrthoDB" id="72788at2759"/>
<evidence type="ECO:0000256" key="3">
    <source>
        <dbReference type="ARBA" id="ARBA00022643"/>
    </source>
</evidence>
<dbReference type="Proteomes" id="UP000775547">
    <property type="component" value="Unassembled WGS sequence"/>
</dbReference>
<evidence type="ECO:0000313" key="8">
    <source>
        <dbReference type="Proteomes" id="UP000775547"/>
    </source>
</evidence>
<proteinExistence type="predicted"/>
<evidence type="ECO:0000256" key="4">
    <source>
        <dbReference type="ARBA" id="ARBA00022857"/>
    </source>
</evidence>
<accession>A0A9P7K7Y8</accession>
<reference evidence="7" key="1">
    <citation type="submission" date="2020-07" db="EMBL/GenBank/DDBJ databases">
        <authorList>
            <person name="Nieuwenhuis M."/>
            <person name="Van De Peppel L.J.J."/>
        </authorList>
    </citation>
    <scope>NUCLEOTIDE SEQUENCE</scope>
    <source>
        <strain evidence="7">AP01</strain>
        <tissue evidence="7">Mycelium</tissue>
    </source>
</reference>
<evidence type="ECO:0000313" key="7">
    <source>
        <dbReference type="EMBL" id="KAG5641771.1"/>
    </source>
</evidence>
<dbReference type="InterPro" id="IPR044152">
    <property type="entry name" value="YqjM-like"/>
</dbReference>
<dbReference type="GO" id="GO:0003959">
    <property type="term" value="F:NADPH dehydrogenase activity"/>
    <property type="evidence" value="ECO:0007669"/>
    <property type="project" value="InterPro"/>
</dbReference>
<dbReference type="Gene3D" id="3.20.20.70">
    <property type="entry name" value="Aldolase class I"/>
    <property type="match status" value="1"/>
</dbReference>